<dbReference type="AlphaFoldDB" id="A0AAE0H6E3"/>
<dbReference type="InterPro" id="IPR001466">
    <property type="entry name" value="Beta-lactam-related"/>
</dbReference>
<protein>
    <submittedName>
        <fullName evidence="4">Beta-lactamase/transpeptidase-like protein</fullName>
    </submittedName>
</protein>
<evidence type="ECO:0000256" key="1">
    <source>
        <dbReference type="SAM" id="SignalP"/>
    </source>
</evidence>
<proteinExistence type="predicted"/>
<feature type="chain" id="PRO_5042057374" evidence="1">
    <location>
        <begin position="22"/>
        <end position="570"/>
    </location>
</feature>
<feature type="signal peptide" evidence="1">
    <location>
        <begin position="1"/>
        <end position="21"/>
    </location>
</feature>
<evidence type="ECO:0000313" key="4">
    <source>
        <dbReference type="EMBL" id="KAK3290788.1"/>
    </source>
</evidence>
<dbReference type="PANTHER" id="PTHR22935">
    <property type="entry name" value="PENICILLIN-BINDING PROTEIN"/>
    <property type="match status" value="1"/>
</dbReference>
<feature type="domain" description="Beta-lactamase-like ARB-00930-like C-terminal" evidence="3">
    <location>
        <begin position="421"/>
        <end position="568"/>
    </location>
</feature>
<reference evidence="4" key="1">
    <citation type="journal article" date="2023" name="Mol. Phylogenet. Evol.">
        <title>Genome-scale phylogeny and comparative genomics of the fungal order Sordariales.</title>
        <authorList>
            <person name="Hensen N."/>
            <person name="Bonometti L."/>
            <person name="Westerberg I."/>
            <person name="Brannstrom I.O."/>
            <person name="Guillou S."/>
            <person name="Cros-Aarteil S."/>
            <person name="Calhoun S."/>
            <person name="Haridas S."/>
            <person name="Kuo A."/>
            <person name="Mondo S."/>
            <person name="Pangilinan J."/>
            <person name="Riley R."/>
            <person name="LaButti K."/>
            <person name="Andreopoulos B."/>
            <person name="Lipzen A."/>
            <person name="Chen C."/>
            <person name="Yan M."/>
            <person name="Daum C."/>
            <person name="Ng V."/>
            <person name="Clum A."/>
            <person name="Steindorff A."/>
            <person name="Ohm R.A."/>
            <person name="Martin F."/>
            <person name="Silar P."/>
            <person name="Natvig D.O."/>
            <person name="Lalanne C."/>
            <person name="Gautier V."/>
            <person name="Ament-Velasquez S.L."/>
            <person name="Kruys A."/>
            <person name="Hutchinson M.I."/>
            <person name="Powell A.J."/>
            <person name="Barry K."/>
            <person name="Miller A.N."/>
            <person name="Grigoriev I.V."/>
            <person name="Debuchy R."/>
            <person name="Gladieux P."/>
            <person name="Hiltunen Thoren M."/>
            <person name="Johannesson H."/>
        </authorList>
    </citation>
    <scope>NUCLEOTIDE SEQUENCE</scope>
    <source>
        <strain evidence="4">CBS 168.71</strain>
    </source>
</reference>
<sequence>MRPTISQIVLAFGFAGTVCQAQNCPLLGPAYPSPTDVAAPAFVAAKAKFDEAIAAHPDIDKDNVFFAIEVYSSLSKEKGSIHRHFNHAPGQNLSITVGPDTVFPVHSISKAITVYTVISKLGFDYWHEPVTKFIPELANQKSHDPIRDVDWSEVTIGSLASQISGISRDYAWTDVSATMTEVPGLRTLDESEIIKCNFPPYPPCTREQAMANVLRTYPLAKSYRTPNYSNMAFQLLAYAVENITGTAFPDLIVEQLVEPLGLDRFFVKYPGDIEDAVKEYVGWNLDFGDLAPMGGYYSSLTELTAIGRSILNSTLIPEFTTRRWLRPVTHASTPYFSMGSPWEIMRQRVPVSTTPETTRNRIADVYTKQGGGGEYTSLLGMSPDHEIGISICTAGLVTSPSFLAIRQLFMDIWLPAAEQAARDQALANLVGTYTLGDPEDPSTFSTAEIALLPDEPAIALMSLVSNGTDVMALLRENTHQLDGFEGDMRMWYYPVGLESGEGDSKKMAFRGVAGLEGKLPIEDCGSWAEGDRIRFGNYPTDMLIFELGKDGKAKGFEIPALGHTLLRNKE</sequence>
<dbReference type="InterPro" id="IPR058664">
    <property type="entry name" value="ARB_00930-like_C"/>
</dbReference>
<dbReference type="InterPro" id="IPR012338">
    <property type="entry name" value="Beta-lactam/transpept-like"/>
</dbReference>
<reference evidence="4" key="2">
    <citation type="submission" date="2023-06" db="EMBL/GenBank/DDBJ databases">
        <authorList>
            <consortium name="Lawrence Berkeley National Laboratory"/>
            <person name="Haridas S."/>
            <person name="Hensen N."/>
            <person name="Bonometti L."/>
            <person name="Westerberg I."/>
            <person name="Brannstrom I.O."/>
            <person name="Guillou S."/>
            <person name="Cros-Aarteil S."/>
            <person name="Calhoun S."/>
            <person name="Kuo A."/>
            <person name="Mondo S."/>
            <person name="Pangilinan J."/>
            <person name="Riley R."/>
            <person name="Labutti K."/>
            <person name="Andreopoulos B."/>
            <person name="Lipzen A."/>
            <person name="Chen C."/>
            <person name="Yanf M."/>
            <person name="Daum C."/>
            <person name="Ng V."/>
            <person name="Clum A."/>
            <person name="Steindorff A."/>
            <person name="Ohm R."/>
            <person name="Martin F."/>
            <person name="Silar P."/>
            <person name="Natvig D."/>
            <person name="Lalanne C."/>
            <person name="Gautier V."/>
            <person name="Ament-Velasquez S.L."/>
            <person name="Kruys A."/>
            <person name="Hutchinson M.I."/>
            <person name="Powell A.J."/>
            <person name="Barry K."/>
            <person name="Miller A.N."/>
            <person name="Grigoriev I.V."/>
            <person name="Debuchy R."/>
            <person name="Gladieux P."/>
            <person name="Thoren M.H."/>
            <person name="Johannesson H."/>
        </authorList>
    </citation>
    <scope>NUCLEOTIDE SEQUENCE</scope>
    <source>
        <strain evidence="4">CBS 168.71</strain>
    </source>
</reference>
<name>A0AAE0H6E3_9PEZI</name>
<organism evidence="4 5">
    <name type="scientific">Chaetomium fimeti</name>
    <dbReference type="NCBI Taxonomy" id="1854472"/>
    <lineage>
        <taxon>Eukaryota</taxon>
        <taxon>Fungi</taxon>
        <taxon>Dikarya</taxon>
        <taxon>Ascomycota</taxon>
        <taxon>Pezizomycotina</taxon>
        <taxon>Sordariomycetes</taxon>
        <taxon>Sordariomycetidae</taxon>
        <taxon>Sordariales</taxon>
        <taxon>Chaetomiaceae</taxon>
        <taxon>Chaetomium</taxon>
    </lineage>
</organism>
<keyword evidence="1" id="KW-0732">Signal</keyword>
<dbReference type="Gene3D" id="3.40.710.10">
    <property type="entry name" value="DD-peptidase/beta-lactamase superfamily"/>
    <property type="match status" value="1"/>
</dbReference>
<dbReference type="SUPFAM" id="SSF56601">
    <property type="entry name" value="beta-lactamase/transpeptidase-like"/>
    <property type="match status" value="1"/>
</dbReference>
<dbReference type="Pfam" id="PF00144">
    <property type="entry name" value="Beta-lactamase"/>
    <property type="match status" value="1"/>
</dbReference>
<dbReference type="Proteomes" id="UP001278766">
    <property type="component" value="Unassembled WGS sequence"/>
</dbReference>
<comment type="caution">
    <text evidence="4">The sequence shown here is derived from an EMBL/GenBank/DDBJ whole genome shotgun (WGS) entry which is preliminary data.</text>
</comment>
<gene>
    <name evidence="4" type="ORF">B0H64DRAFT_56622</name>
</gene>
<evidence type="ECO:0000313" key="5">
    <source>
        <dbReference type="Proteomes" id="UP001278766"/>
    </source>
</evidence>
<dbReference type="GeneID" id="87845393"/>
<dbReference type="InterPro" id="IPR051478">
    <property type="entry name" value="Beta-lactamase-like_AB/R"/>
</dbReference>
<dbReference type="PANTHER" id="PTHR22935:SF97">
    <property type="entry name" value="BETA-LACTAMASE-RELATED DOMAIN-CONTAINING PROTEIN"/>
    <property type="match status" value="1"/>
</dbReference>
<dbReference type="EMBL" id="JAUEPN010000012">
    <property type="protein sequence ID" value="KAK3290788.1"/>
    <property type="molecule type" value="Genomic_DNA"/>
</dbReference>
<evidence type="ECO:0000259" key="2">
    <source>
        <dbReference type="Pfam" id="PF00144"/>
    </source>
</evidence>
<keyword evidence="5" id="KW-1185">Reference proteome</keyword>
<evidence type="ECO:0000259" key="3">
    <source>
        <dbReference type="Pfam" id="PF26335"/>
    </source>
</evidence>
<dbReference type="Pfam" id="PF26335">
    <property type="entry name" value="ARB_00930_C"/>
    <property type="match status" value="1"/>
</dbReference>
<accession>A0AAE0H6E3</accession>
<feature type="domain" description="Beta-lactamase-related" evidence="2">
    <location>
        <begin position="96"/>
        <end position="399"/>
    </location>
</feature>
<dbReference type="RefSeq" id="XP_062654302.1">
    <property type="nucleotide sequence ID" value="XM_062808445.1"/>
</dbReference>